<accession>A0ABQ9T5V5</accession>
<proteinExistence type="predicted"/>
<protein>
    <submittedName>
        <fullName evidence="2">Uncharacterized protein</fullName>
    </submittedName>
</protein>
<dbReference type="Proteomes" id="UP001241169">
    <property type="component" value="Unassembled WGS sequence"/>
</dbReference>
<dbReference type="RefSeq" id="XP_060355632.1">
    <property type="nucleotide sequence ID" value="XM_060484775.1"/>
</dbReference>
<name>A0ABQ9T5V5_9PEZI</name>
<reference evidence="2 3" key="1">
    <citation type="submission" date="2016-10" db="EMBL/GenBank/DDBJ databases">
        <title>The genome sequence of Colletotrichum fioriniae PJ7.</title>
        <authorList>
            <person name="Baroncelli R."/>
        </authorList>
    </citation>
    <scope>NUCLEOTIDE SEQUENCE [LARGE SCALE GENOMIC DNA]</scope>
    <source>
        <strain evidence="2 3">IMI 384185</strain>
    </source>
</reference>
<keyword evidence="3" id="KW-1185">Reference proteome</keyword>
<feature type="region of interest" description="Disordered" evidence="1">
    <location>
        <begin position="38"/>
        <end position="59"/>
    </location>
</feature>
<comment type="caution">
    <text evidence="2">The sequence shown here is derived from an EMBL/GenBank/DDBJ whole genome shotgun (WGS) entry which is preliminary data.</text>
</comment>
<dbReference type="GeneID" id="85368674"/>
<organism evidence="2 3">
    <name type="scientific">Colletotrichum paranaense</name>
    <dbReference type="NCBI Taxonomy" id="1914294"/>
    <lineage>
        <taxon>Eukaryota</taxon>
        <taxon>Fungi</taxon>
        <taxon>Dikarya</taxon>
        <taxon>Ascomycota</taxon>
        <taxon>Pezizomycotina</taxon>
        <taxon>Sordariomycetes</taxon>
        <taxon>Hypocreomycetidae</taxon>
        <taxon>Glomerellales</taxon>
        <taxon>Glomerellaceae</taxon>
        <taxon>Colletotrichum</taxon>
        <taxon>Colletotrichum acutatum species complex</taxon>
    </lineage>
</organism>
<evidence type="ECO:0000313" key="3">
    <source>
        <dbReference type="Proteomes" id="UP001241169"/>
    </source>
</evidence>
<sequence length="261" mass="29348">MGKRVRAGEMILDGRKYKLDGGTRVVDVQKCYSMAKGKRITGIPPKSHSPPSRLRPNSIPPWRSSARSLHLRQAISSVLGCVRSPRVVIRPREEDERVERHKRSTELGRRLGRHGGPIHCILLTLSVYESLSRTSIEFSSCNKALSTFELNPALDSIGMPICWAPAVCLRGRRPTHLRVQPTMNPAWYFTFSFSVTLARSMSVLPCLGLSDVALLCLASPPRPTRYTRLSRAHHHLHHLPNHNHFGQTRGPRLRRGLAGLR</sequence>
<dbReference type="EMBL" id="MOPA01000001">
    <property type="protein sequence ID" value="KAK1546516.1"/>
    <property type="molecule type" value="Genomic_DNA"/>
</dbReference>
<evidence type="ECO:0000256" key="1">
    <source>
        <dbReference type="SAM" id="MobiDB-lite"/>
    </source>
</evidence>
<gene>
    <name evidence="2" type="ORF">CPAR01_00483</name>
</gene>
<evidence type="ECO:0000313" key="2">
    <source>
        <dbReference type="EMBL" id="KAK1546516.1"/>
    </source>
</evidence>